<keyword evidence="1" id="KW-0472">Membrane</keyword>
<feature type="transmembrane region" description="Helical" evidence="1">
    <location>
        <begin position="24"/>
        <end position="45"/>
    </location>
</feature>
<gene>
    <name evidence="3" type="ORF">EJ05DRAFT_542533</name>
</gene>
<name>A0A6A6VR03_9PEZI</name>
<dbReference type="AlphaFoldDB" id="A0A6A6VR03"/>
<evidence type="ECO:0000256" key="1">
    <source>
        <dbReference type="SAM" id="Phobius"/>
    </source>
</evidence>
<dbReference type="Proteomes" id="UP000799437">
    <property type="component" value="Unassembled WGS sequence"/>
</dbReference>
<evidence type="ECO:0000313" key="3">
    <source>
        <dbReference type="EMBL" id="KAF2752565.1"/>
    </source>
</evidence>
<dbReference type="RefSeq" id="XP_033595023.1">
    <property type="nucleotide sequence ID" value="XM_033749727.1"/>
</dbReference>
<keyword evidence="1" id="KW-1133">Transmembrane helix</keyword>
<proteinExistence type="predicted"/>
<keyword evidence="4" id="KW-1185">Reference proteome</keyword>
<dbReference type="InterPro" id="IPR012337">
    <property type="entry name" value="RNaseH-like_sf"/>
</dbReference>
<dbReference type="PANTHER" id="PTHR46791:SF5">
    <property type="entry name" value="CLR5 DOMAIN-CONTAINING PROTEIN-RELATED"/>
    <property type="match status" value="1"/>
</dbReference>
<dbReference type="PANTHER" id="PTHR46791">
    <property type="entry name" value="EXPRESSED PROTEIN"/>
    <property type="match status" value="1"/>
</dbReference>
<evidence type="ECO:0000313" key="4">
    <source>
        <dbReference type="Proteomes" id="UP000799437"/>
    </source>
</evidence>
<protein>
    <recommendedName>
        <fullName evidence="2">Integrase core domain-containing protein</fullName>
    </recommendedName>
</protein>
<feature type="domain" description="Integrase core" evidence="2">
    <location>
        <begin position="1"/>
        <end position="170"/>
    </location>
</feature>
<accession>A0A6A6VR03</accession>
<keyword evidence="1" id="KW-0812">Transmembrane</keyword>
<dbReference type="GeneID" id="54490781"/>
<dbReference type="InterPro" id="IPR058913">
    <property type="entry name" value="Integrase_dom_put"/>
</dbReference>
<evidence type="ECO:0000259" key="2">
    <source>
        <dbReference type="Pfam" id="PF24764"/>
    </source>
</evidence>
<reference evidence="3" key="1">
    <citation type="journal article" date="2020" name="Stud. Mycol.">
        <title>101 Dothideomycetes genomes: a test case for predicting lifestyles and emergence of pathogens.</title>
        <authorList>
            <person name="Haridas S."/>
            <person name="Albert R."/>
            <person name="Binder M."/>
            <person name="Bloem J."/>
            <person name="Labutti K."/>
            <person name="Salamov A."/>
            <person name="Andreopoulos B."/>
            <person name="Baker S."/>
            <person name="Barry K."/>
            <person name="Bills G."/>
            <person name="Bluhm B."/>
            <person name="Cannon C."/>
            <person name="Castanera R."/>
            <person name="Culley D."/>
            <person name="Daum C."/>
            <person name="Ezra D."/>
            <person name="Gonzalez J."/>
            <person name="Henrissat B."/>
            <person name="Kuo A."/>
            <person name="Liang C."/>
            <person name="Lipzen A."/>
            <person name="Lutzoni F."/>
            <person name="Magnuson J."/>
            <person name="Mondo S."/>
            <person name="Nolan M."/>
            <person name="Ohm R."/>
            <person name="Pangilinan J."/>
            <person name="Park H.-J."/>
            <person name="Ramirez L."/>
            <person name="Alfaro M."/>
            <person name="Sun H."/>
            <person name="Tritt A."/>
            <person name="Yoshinaga Y."/>
            <person name="Zwiers L.-H."/>
            <person name="Turgeon B."/>
            <person name="Goodwin S."/>
            <person name="Spatafora J."/>
            <person name="Crous P."/>
            <person name="Grigoriev I."/>
        </authorList>
    </citation>
    <scope>NUCLEOTIDE SEQUENCE</scope>
    <source>
        <strain evidence="3">CBS 121739</strain>
    </source>
</reference>
<dbReference type="OrthoDB" id="3780939at2759"/>
<sequence length="258" mass="30363">MDGYHKLSLYGIEIYAYMDAYSRYIIWAYVSISSATAVSCLFQFLETLRIRGIQPRFVRSDRGGETTCMANIQWNLRQVDDPEIPLNQCWMFRTSTSNQRIEAWWAQLSKALLFRWRNFFSELKQRGIFNTQSYTDRITIQAIYIPILRTEVSSFVQTWNQHPIRRQRDRPSAVSGPPVRNYFMPAKDLSFNRGTPLRTAEEQRSPFMDIYVQLRRRIQDHVYTRIAPRLEVLAHPHLDPNLFGTALKNVEASNLNNN</sequence>
<dbReference type="EMBL" id="ML996607">
    <property type="protein sequence ID" value="KAF2752565.1"/>
    <property type="molecule type" value="Genomic_DNA"/>
</dbReference>
<dbReference type="Pfam" id="PF24764">
    <property type="entry name" value="rva_4"/>
    <property type="match status" value="1"/>
</dbReference>
<organism evidence="3 4">
    <name type="scientific">Pseudovirgaria hyperparasitica</name>
    <dbReference type="NCBI Taxonomy" id="470096"/>
    <lineage>
        <taxon>Eukaryota</taxon>
        <taxon>Fungi</taxon>
        <taxon>Dikarya</taxon>
        <taxon>Ascomycota</taxon>
        <taxon>Pezizomycotina</taxon>
        <taxon>Dothideomycetes</taxon>
        <taxon>Dothideomycetes incertae sedis</taxon>
        <taxon>Acrospermales</taxon>
        <taxon>Acrospermaceae</taxon>
        <taxon>Pseudovirgaria</taxon>
    </lineage>
</organism>
<dbReference type="SUPFAM" id="SSF53098">
    <property type="entry name" value="Ribonuclease H-like"/>
    <property type="match status" value="1"/>
</dbReference>